<dbReference type="InterPro" id="IPR001387">
    <property type="entry name" value="Cro/C1-type_HTH"/>
</dbReference>
<comment type="caution">
    <text evidence="2">The sequence shown here is derived from an EMBL/GenBank/DDBJ whole genome shotgun (WGS) entry which is preliminary data.</text>
</comment>
<dbReference type="CDD" id="cd00093">
    <property type="entry name" value="HTH_XRE"/>
    <property type="match status" value="1"/>
</dbReference>
<dbReference type="Proteomes" id="UP001201701">
    <property type="component" value="Unassembled WGS sequence"/>
</dbReference>
<feature type="domain" description="HTH cro/C1-type" evidence="1">
    <location>
        <begin position="18"/>
        <end position="72"/>
    </location>
</feature>
<dbReference type="Gene3D" id="1.10.260.40">
    <property type="entry name" value="lambda repressor-like DNA-binding domains"/>
    <property type="match status" value="1"/>
</dbReference>
<evidence type="ECO:0000259" key="1">
    <source>
        <dbReference type="PROSITE" id="PS50943"/>
    </source>
</evidence>
<dbReference type="InterPro" id="IPR010982">
    <property type="entry name" value="Lambda_DNA-bd_dom_sf"/>
</dbReference>
<evidence type="ECO:0000313" key="2">
    <source>
        <dbReference type="EMBL" id="MCG7504118.1"/>
    </source>
</evidence>
<name>A0ABS9QB67_9HYPH</name>
<evidence type="ECO:0000313" key="3">
    <source>
        <dbReference type="Proteomes" id="UP001201701"/>
    </source>
</evidence>
<keyword evidence="3" id="KW-1185">Reference proteome</keyword>
<organism evidence="2 3">
    <name type="scientific">Mesorhizobium retamae</name>
    <dbReference type="NCBI Taxonomy" id="2912854"/>
    <lineage>
        <taxon>Bacteria</taxon>
        <taxon>Pseudomonadati</taxon>
        <taxon>Pseudomonadota</taxon>
        <taxon>Alphaproteobacteria</taxon>
        <taxon>Hyphomicrobiales</taxon>
        <taxon>Phyllobacteriaceae</taxon>
        <taxon>Mesorhizobium</taxon>
    </lineage>
</organism>
<sequence>MLDDNRLAHNDETLGGRISLARDAKAFSMEHAAERLGVLPSSWRAWECDRDVPRGNRLTTMAGILGVSPSWLLTGLGRGPMRPGIDGHAQDLPQVMRRISKEIEALNERMRQIALHLDDDASARNKGP</sequence>
<dbReference type="SUPFAM" id="SSF47413">
    <property type="entry name" value="lambda repressor-like DNA-binding domains"/>
    <property type="match status" value="1"/>
</dbReference>
<accession>A0ABS9QB67</accession>
<dbReference type="EMBL" id="JAKREW010000002">
    <property type="protein sequence ID" value="MCG7504118.1"/>
    <property type="molecule type" value="Genomic_DNA"/>
</dbReference>
<dbReference type="PROSITE" id="PS50943">
    <property type="entry name" value="HTH_CROC1"/>
    <property type="match status" value="1"/>
</dbReference>
<gene>
    <name evidence="2" type="ORF">L4923_03705</name>
</gene>
<reference evidence="2 3" key="1">
    <citation type="submission" date="2022-02" db="EMBL/GenBank/DDBJ databases">
        <title>Draft genome sequence of Mezorhizobium retamae strain IRAMC:0171 isolated from Retama raetam nodules.</title>
        <authorList>
            <person name="Bengaied R."/>
            <person name="Sbissi I."/>
            <person name="Huber K."/>
            <person name="Ghodbane F."/>
            <person name="Nouioui I."/>
            <person name="Tarhouni M."/>
            <person name="Gtari M."/>
        </authorList>
    </citation>
    <scope>NUCLEOTIDE SEQUENCE [LARGE SCALE GENOMIC DNA]</scope>
    <source>
        <strain evidence="2 3">IRAMC:0171</strain>
    </source>
</reference>
<proteinExistence type="predicted"/>
<dbReference type="RefSeq" id="WP_239362151.1">
    <property type="nucleotide sequence ID" value="NZ_JAKREW010000002.1"/>
</dbReference>
<dbReference type="SMART" id="SM00530">
    <property type="entry name" value="HTH_XRE"/>
    <property type="match status" value="1"/>
</dbReference>
<protein>
    <submittedName>
        <fullName evidence="2">Helix-turn-helix domain-containing protein</fullName>
    </submittedName>
</protein>